<evidence type="ECO:0007829" key="4">
    <source>
        <dbReference type="PeptideAtlas" id="A0A2R8YDV1"/>
    </source>
</evidence>
<gene>
    <name evidence="2" type="primary">KCNQ1</name>
</gene>
<dbReference type="OpenTargets" id="ENSG00000053918"/>
<reference evidence="2" key="4">
    <citation type="submission" date="2025-08" db="UniProtKB">
        <authorList>
            <consortium name="Ensembl"/>
        </authorList>
    </citation>
    <scope>IDENTIFICATION</scope>
</reference>
<dbReference type="EMBL" id="AC021424">
    <property type="status" value="NOT_ANNOTATED_CDS"/>
    <property type="molecule type" value="Genomic_DNA"/>
</dbReference>
<reference evidence="2 3" key="1">
    <citation type="journal article" date="2001" name="Nature">
        <title>Initial sequencing and analysis of the human genome.</title>
        <authorList>
            <consortium name="International Human Genome Sequencing Consortium"/>
            <person name="Lander E.S."/>
            <person name="Linton L.M."/>
            <person name="Birren B."/>
            <person name="Nusbaum C."/>
            <person name="Zody M.C."/>
            <person name="Baldwin J."/>
            <person name="Devon K."/>
            <person name="Dewar K."/>
            <person name="Doyle M."/>
            <person name="FitzHugh W."/>
            <person name="Funke R."/>
            <person name="Gage D."/>
            <person name="Harris K."/>
            <person name="Heaford A."/>
            <person name="Howland J."/>
            <person name="Kann L."/>
            <person name="Lehoczky J."/>
            <person name="LeVine R."/>
            <person name="McEwan P."/>
            <person name="McKernan K."/>
            <person name="Meldrim J."/>
            <person name="Mesirov J.P."/>
            <person name="Miranda C."/>
            <person name="Morris W."/>
            <person name="Naylor J."/>
            <person name="Raymond C."/>
            <person name="Rosetti M."/>
            <person name="Santos R."/>
            <person name="Sheridan A."/>
            <person name="Sougnez C."/>
            <person name="Stange-Thomann N."/>
            <person name="Stojanovic N."/>
            <person name="Subramanian A."/>
            <person name="Wyman D."/>
            <person name="Rogers J."/>
            <person name="Sulston J."/>
            <person name="Ainscough R."/>
            <person name="Beck S."/>
            <person name="Bentley D."/>
            <person name="Burton J."/>
            <person name="Clee C."/>
            <person name="Carter N."/>
            <person name="Coulson A."/>
            <person name="Deadman R."/>
            <person name="Deloukas P."/>
            <person name="Dunham A."/>
            <person name="Dunham I."/>
            <person name="Durbin R."/>
            <person name="French L."/>
            <person name="Grafham D."/>
            <person name="Gregory S."/>
            <person name="Hubbard T."/>
            <person name="Humphray S."/>
            <person name="Hunt A."/>
            <person name="Jones M."/>
            <person name="Lloyd C."/>
            <person name="McMurray A."/>
            <person name="Matthews L."/>
            <person name="Mercer S."/>
            <person name="Milne S."/>
            <person name="Mullikin J.C."/>
            <person name="Mungall A."/>
            <person name="Plumb R."/>
            <person name="Ross M."/>
            <person name="Shownkeen R."/>
            <person name="Sims S."/>
            <person name="Waterston R.H."/>
            <person name="Wilson R.K."/>
            <person name="Hillier L.W."/>
            <person name="McPherson J.D."/>
            <person name="Marra M.A."/>
            <person name="Mardis E.R."/>
            <person name="Fulton L.A."/>
            <person name="Chinwalla A.T."/>
            <person name="Pepin K.H."/>
            <person name="Gish W.R."/>
            <person name="Chissoe S.L."/>
            <person name="Wendl M.C."/>
            <person name="Delehaunty K.D."/>
            <person name="Miner T.L."/>
            <person name="Delehaunty A."/>
            <person name="Kramer J.B."/>
            <person name="Cook L.L."/>
            <person name="Fulton R.S."/>
            <person name="Johnson D.L."/>
            <person name="Minx P.J."/>
            <person name="Clifton S.W."/>
            <person name="Hawkins T."/>
            <person name="Branscomb E."/>
            <person name="Predki P."/>
            <person name="Richardson P."/>
            <person name="Wenning S."/>
            <person name="Slezak T."/>
            <person name="Doggett N."/>
            <person name="Cheng J.F."/>
            <person name="Olsen A."/>
            <person name="Lucas S."/>
            <person name="Elkin C."/>
            <person name="Uberbacher E."/>
            <person name="Frazier M."/>
            <person name="Gibbs R.A."/>
            <person name="Muzny D.M."/>
            <person name="Scherer S.E."/>
            <person name="Bouck J.B."/>
            <person name="Sodergren E.J."/>
            <person name="Worley K.C."/>
            <person name="Rives C.M."/>
            <person name="Gorrell J.H."/>
            <person name="Metzker M.L."/>
            <person name="Naylor S.L."/>
            <person name="Kucherlapati R.S."/>
            <person name="Nelson D.L."/>
            <person name="Weinstock G.M."/>
            <person name="Sakaki Y."/>
            <person name="Fujiyama A."/>
            <person name="Hattori M."/>
            <person name="Yada T."/>
            <person name="Toyoda A."/>
            <person name="Itoh T."/>
            <person name="Kawagoe C."/>
            <person name="Watanabe H."/>
            <person name="Totoki Y."/>
            <person name="Taylor T."/>
            <person name="Weissenbach J."/>
            <person name="Heilig R."/>
            <person name="Saurin W."/>
            <person name="Artiguenave F."/>
            <person name="Brottier P."/>
            <person name="Bruls T."/>
            <person name="Pelletier E."/>
            <person name="Robert C."/>
            <person name="Wincker P."/>
            <person name="Smith D.R."/>
            <person name="Doucette-Stamm L."/>
            <person name="Rubenfield M."/>
            <person name="Weinstock K."/>
            <person name="Lee H.M."/>
            <person name="Dubois J."/>
            <person name="Rosenthal A."/>
            <person name="Platzer M."/>
            <person name="Nyakatura G."/>
            <person name="Taudien S."/>
            <person name="Rump A."/>
            <person name="Yang H."/>
            <person name="Yu J."/>
            <person name="Wang J."/>
            <person name="Huang G."/>
            <person name="Gu J."/>
            <person name="Hood L."/>
            <person name="Rowen L."/>
            <person name="Madan A."/>
            <person name="Qin S."/>
            <person name="Davis R.W."/>
            <person name="Federspiel N.A."/>
            <person name="Abola A.P."/>
            <person name="Proctor M.J."/>
            <person name="Myers R.M."/>
            <person name="Schmutz J."/>
            <person name="Dickson M."/>
            <person name="Grimwood J."/>
            <person name="Cox D.R."/>
            <person name="Olson M.V."/>
            <person name="Kaul R."/>
            <person name="Raymond C."/>
            <person name="Shimizu N."/>
            <person name="Kawasaki K."/>
            <person name="Minoshima S."/>
            <person name="Evans G.A."/>
            <person name="Athanasiou M."/>
            <person name="Schultz R."/>
            <person name="Roe B.A."/>
            <person name="Chen F."/>
            <person name="Pan H."/>
            <person name="Ramser J."/>
            <person name="Lehrach H."/>
            <person name="Reinhardt R."/>
            <person name="McCombie W.R."/>
            <person name="de la Bastide M."/>
            <person name="Dedhia N."/>
            <person name="Blocker H."/>
            <person name="Hornischer K."/>
            <person name="Nordsiek G."/>
            <person name="Agarwala R."/>
            <person name="Aravind L."/>
            <person name="Bailey J.A."/>
            <person name="Bateman A."/>
            <person name="Batzoglou S."/>
            <person name="Birney E."/>
            <person name="Bork P."/>
            <person name="Brown D.G."/>
            <person name="Burge C.B."/>
            <person name="Cerutti L."/>
            <person name="Chen H.C."/>
            <person name="Church D."/>
            <person name="Clamp M."/>
            <person name="Copley R.R."/>
            <person name="Doerks T."/>
            <person name="Eddy S.R."/>
            <person name="Eichler E.E."/>
            <person name="Furey T.S."/>
            <person name="Galagan J."/>
            <person name="Gilbert J.G."/>
            <person name="Harmon C."/>
            <person name="Hayashizaki Y."/>
            <person name="Haussler D."/>
            <person name="Hermjakob H."/>
            <person name="Hokamp K."/>
            <person name="Jang W."/>
            <person name="Johnson L.S."/>
            <person name="Jones T.A."/>
            <person name="Kasif S."/>
            <person name="Kaspryzk A."/>
            <person name="Kennedy S."/>
            <person name="Kent W.J."/>
            <person name="Kitts P."/>
            <person name="Koonin E.V."/>
            <person name="Korf I."/>
            <person name="Kulp D."/>
            <person name="Lancet D."/>
            <person name="Lowe T.M."/>
            <person name="McLysaght A."/>
            <person name="Mikkelsen T."/>
            <person name="Moran J.V."/>
            <person name="Mulder N."/>
            <person name="Pollara V.J."/>
            <person name="Ponting C.P."/>
            <person name="Schuler G."/>
            <person name="Schultz J."/>
            <person name="Slater G."/>
            <person name="Smit A.F."/>
            <person name="Stupka E."/>
            <person name="Szustakowski J."/>
            <person name="Thierry-Mieg D."/>
            <person name="Thierry-Mieg J."/>
            <person name="Wagner L."/>
            <person name="Wallis J."/>
            <person name="Wheeler R."/>
            <person name="Williams A."/>
            <person name="Wolf Y.I."/>
            <person name="Wolfe K.H."/>
            <person name="Yang S.P."/>
            <person name="Yeh R.F."/>
            <person name="Collins F."/>
            <person name="Guyer M.S."/>
            <person name="Peterson J."/>
            <person name="Felsenfeld A."/>
            <person name="Wetterstrand K.A."/>
            <person name="Patrinos A."/>
            <person name="Morgan M.J."/>
            <person name="de Jong P."/>
            <person name="Catanese J.J."/>
            <person name="Osoegawa K."/>
            <person name="Shizuya H."/>
            <person name="Choi S."/>
            <person name="Chen Y.J."/>
        </authorList>
    </citation>
    <scope>NUCLEOTIDE SEQUENCE [LARGE SCALE GENOMIC DNA]</scope>
</reference>
<dbReference type="OrthoDB" id="8879391at2759"/>
<protein>
    <submittedName>
        <fullName evidence="2">Potassium voltage-gated channel subfamily Q member 1</fullName>
    </submittedName>
</protein>
<sequence length="144" mass="15663">MGLHSWQCGQLRQPPRALRGQRWRAWSRMEPRSPAAAMPGHRTTPEKSKDRGSNTIGARLNRVEDKVTQLDQRLALITDMLHQLLSLHGGSTPGSGGPPREGGAHITQPCGSGGSVDPELFLPSNTLPTYEQLTVPRRGPDEGS</sequence>
<feature type="compositionally biased region" description="Polar residues" evidence="1">
    <location>
        <begin position="123"/>
        <end position="132"/>
    </location>
</feature>
<dbReference type="EMBL" id="AC124057">
    <property type="status" value="NOT_ANNOTATED_CDS"/>
    <property type="molecule type" value="Genomic_DNA"/>
</dbReference>
<proteinExistence type="evidence at protein level"/>
<dbReference type="SMR" id="A0A2R8YDV1"/>
<dbReference type="AlphaFoldDB" id="A0A2R8YDV1"/>
<reference evidence="2" key="5">
    <citation type="submission" date="2025-09" db="UniProtKB">
        <authorList>
            <consortium name="Ensembl"/>
        </authorList>
    </citation>
    <scope>IDENTIFICATION</scope>
</reference>
<keyword evidence="4 5" id="KW-1267">Proteomics identification</keyword>
<dbReference type="ChiTaRS" id="KCNQ1">
    <property type="organism name" value="human"/>
</dbReference>
<dbReference type="EMBL" id="AC124055">
    <property type="status" value="NOT_ANNOTATED_CDS"/>
    <property type="molecule type" value="Genomic_DNA"/>
</dbReference>
<accession>A0A2R8YDV1</accession>
<keyword evidence="3" id="KW-1185">Reference proteome</keyword>
<dbReference type="HGNC" id="HGNC:6294">
    <property type="gene designation" value="KCNQ1"/>
</dbReference>
<reference evidence="2 3" key="3">
    <citation type="journal article" date="2006" name="Nature">
        <title>Human chromosome 11 DNA sequence and analysis including novel gene identification.</title>
        <authorList>
            <person name="Taylor T.D."/>
            <person name="Noguchi H."/>
            <person name="Totoki Y."/>
            <person name="Toyoda A."/>
            <person name="Kuroki Y."/>
            <person name="Dewar K."/>
            <person name="Lloyd C."/>
            <person name="Itoh T."/>
            <person name="Takeda T."/>
            <person name="Kim D.W."/>
            <person name="She X."/>
            <person name="Barlow K.F."/>
            <person name="Bloom T."/>
            <person name="Bruford E."/>
            <person name="Chang J.L."/>
            <person name="Cuomo C.A."/>
            <person name="Eichler E."/>
            <person name="FitzGerald M.G."/>
            <person name="Jaffe D.B."/>
            <person name="LaButti K."/>
            <person name="Nicol R."/>
            <person name="Park H.S."/>
            <person name="Seaman C."/>
            <person name="Sougnez C."/>
            <person name="Yang X."/>
            <person name="Zimmer A.R."/>
            <person name="Zody M.C."/>
            <person name="Birren B.W."/>
            <person name="Nusbaum C."/>
            <person name="Fujiyama A."/>
            <person name="Hattori M."/>
            <person name="Rogers J."/>
            <person name="Lander E.S."/>
            <person name="Sakaki Y."/>
        </authorList>
    </citation>
    <scope>NUCLEOTIDE SEQUENCE [LARGE SCALE GENOMIC DNA]</scope>
</reference>
<dbReference type="Proteomes" id="UP000005640">
    <property type="component" value="Chromosome 11"/>
</dbReference>
<dbReference type="Ensembl" id="ENST00000526095.2">
    <property type="protein sequence ID" value="ENSP00000494939.1"/>
    <property type="gene ID" value="ENSG00000053918.20"/>
</dbReference>
<dbReference type="Bgee" id="ENSG00000053918">
    <property type="expression patterns" value="Expressed in left adrenal gland cortex and 98 other cell types or tissues"/>
</dbReference>
<evidence type="ECO:0000313" key="3">
    <source>
        <dbReference type="Proteomes" id="UP000005640"/>
    </source>
</evidence>
<dbReference type="EMBL" id="KF455305">
    <property type="status" value="NOT_ANNOTATED_CDS"/>
    <property type="molecule type" value="Genomic_DNA"/>
</dbReference>
<dbReference type="GO" id="GO:0005249">
    <property type="term" value="F:voltage-gated potassium channel activity"/>
    <property type="evidence" value="ECO:0007669"/>
    <property type="project" value="InterPro"/>
</dbReference>
<evidence type="ECO:0000313" key="2">
    <source>
        <dbReference type="Ensembl" id="ENSP00000494939.1"/>
    </source>
</evidence>
<feature type="compositionally biased region" description="Basic and acidic residues" evidence="1">
    <location>
        <begin position="43"/>
        <end position="52"/>
    </location>
</feature>
<dbReference type="EMBL" id="AC013791">
    <property type="status" value="NOT_ANNOTATED_CDS"/>
    <property type="molecule type" value="Genomic_DNA"/>
</dbReference>
<evidence type="ECO:0000256" key="1">
    <source>
        <dbReference type="SAM" id="MobiDB-lite"/>
    </source>
</evidence>
<dbReference type="InterPro" id="IPR005827">
    <property type="entry name" value="K_chnl_volt-dep_KCQN1"/>
</dbReference>
<dbReference type="Ensembl" id="ENST00000526095.2">
    <property type="protein sequence ID" value="ENSP00000494939.1"/>
    <property type="gene ID" value="ENSG00000053918.21"/>
</dbReference>
<dbReference type="MassIVE" id="A0A2R8YDV1"/>
<evidence type="ECO:0007829" key="5">
    <source>
        <dbReference type="ProteomicsDB" id="A0A2R8YDV1"/>
    </source>
</evidence>
<dbReference type="EMBL" id="AP006463">
    <property type="status" value="NOT_ANNOTATED_CDS"/>
    <property type="molecule type" value="Genomic_DNA"/>
</dbReference>
<dbReference type="EMBL" id="KF455303">
    <property type="status" value="NOT_ANNOTATED_CDS"/>
    <property type="molecule type" value="Genomic_DNA"/>
</dbReference>
<dbReference type="PRINTS" id="PR01460">
    <property type="entry name" value="KCNQ1CHANNEL"/>
</dbReference>
<organism evidence="2 3">
    <name type="scientific">Homo sapiens</name>
    <name type="common">Human</name>
    <dbReference type="NCBI Taxonomy" id="9606"/>
    <lineage>
        <taxon>Eukaryota</taxon>
        <taxon>Metazoa</taxon>
        <taxon>Chordata</taxon>
        <taxon>Craniata</taxon>
        <taxon>Vertebrata</taxon>
        <taxon>Euteleostomi</taxon>
        <taxon>Mammalia</taxon>
        <taxon>Eutheria</taxon>
        <taxon>Euarchontoglires</taxon>
        <taxon>Primates</taxon>
        <taxon>Haplorrhini</taxon>
        <taxon>Catarrhini</taxon>
        <taxon>Hominidae</taxon>
        <taxon>Homo</taxon>
    </lineage>
</organism>
<dbReference type="EMBL" id="KF455304">
    <property type="status" value="NOT_ANNOTATED_CDS"/>
    <property type="molecule type" value="Genomic_DNA"/>
</dbReference>
<feature type="compositionally biased region" description="Gly residues" evidence="1">
    <location>
        <begin position="91"/>
        <end position="100"/>
    </location>
</feature>
<dbReference type="GO" id="GO:0008076">
    <property type="term" value="C:voltage-gated potassium channel complex"/>
    <property type="evidence" value="ECO:0007669"/>
    <property type="project" value="InterPro"/>
</dbReference>
<feature type="region of interest" description="Disordered" evidence="1">
    <location>
        <begin position="1"/>
        <end position="57"/>
    </location>
</feature>
<name>A0A2R8YDV1_HUMAN</name>
<dbReference type="Antibodypedia" id="4357">
    <property type="antibodies" value="488 antibodies from 39 providers"/>
</dbReference>
<dbReference type="GeneTree" id="ENSGT00940000161001"/>
<dbReference type="VEuPathDB" id="HostDB:ENSG00000053918"/>
<reference evidence="2 3" key="2">
    <citation type="journal article" date="2004" name="Nature">
        <title>Finishing the euchromatic sequence of the human genome.</title>
        <authorList>
            <consortium name="International Human Genome Sequencing Consortium"/>
        </authorList>
    </citation>
    <scope>NUCLEOTIDE SEQUENCE [LARGE SCALE GENOMIC DNA]</scope>
</reference>
<dbReference type="ExpressionAtlas" id="A0A2R8YDV1">
    <property type="expression patterns" value="baseline and differential"/>
</dbReference>
<feature type="region of interest" description="Disordered" evidence="1">
    <location>
        <begin position="87"/>
        <end position="144"/>
    </location>
</feature>